<dbReference type="Proteomes" id="UP000001471">
    <property type="component" value="Unassembled WGS sequence"/>
</dbReference>
<accession>B2WQ25</accession>
<evidence type="ECO:0000313" key="1">
    <source>
        <dbReference type="EMBL" id="EDU46241.1"/>
    </source>
</evidence>
<proteinExistence type="predicted"/>
<reference evidence="2" key="1">
    <citation type="journal article" date="2013" name="G3 (Bethesda)">
        <title>Comparative genomics of a plant-pathogenic fungus, Pyrenophora tritici-repentis, reveals transduplication and the impact of repeat elements on pathogenicity and population divergence.</title>
        <authorList>
            <person name="Manning V.A."/>
            <person name="Pandelova I."/>
            <person name="Dhillon B."/>
            <person name="Wilhelm L.J."/>
            <person name="Goodwin S.B."/>
            <person name="Berlin A.M."/>
            <person name="Figueroa M."/>
            <person name="Freitag M."/>
            <person name="Hane J.K."/>
            <person name="Henrissat B."/>
            <person name="Holman W.H."/>
            <person name="Kodira C.D."/>
            <person name="Martin J."/>
            <person name="Oliver R.P."/>
            <person name="Robbertse B."/>
            <person name="Schackwitz W."/>
            <person name="Schwartz D.C."/>
            <person name="Spatafora J.W."/>
            <person name="Turgeon B.G."/>
            <person name="Yandava C."/>
            <person name="Young S."/>
            <person name="Zhou S."/>
            <person name="Zeng Q."/>
            <person name="Grigoriev I.V."/>
            <person name="Ma L.-J."/>
            <person name="Ciuffetti L.M."/>
        </authorList>
    </citation>
    <scope>NUCLEOTIDE SEQUENCE [LARGE SCALE GENOMIC DNA]</scope>
    <source>
        <strain evidence="2">Pt-1C-BFP</strain>
    </source>
</reference>
<gene>
    <name evidence="1" type="ORF">PTRG_12093</name>
</gene>
<protein>
    <submittedName>
        <fullName evidence="1">Uncharacterized protein</fullName>
    </submittedName>
</protein>
<sequence>MLLDVDVGDEDLIAMNWGKSRGFELSPDLRGLLSDDPMLARSLAYYAQGK</sequence>
<evidence type="ECO:0000313" key="2">
    <source>
        <dbReference type="Proteomes" id="UP000001471"/>
    </source>
</evidence>
<dbReference type="EMBL" id="DS231643">
    <property type="protein sequence ID" value="EDU46241.1"/>
    <property type="molecule type" value="Genomic_DNA"/>
</dbReference>
<organism evidence="1 2">
    <name type="scientific">Pyrenophora tritici-repentis (strain Pt-1C-BFP)</name>
    <name type="common">Wheat tan spot fungus</name>
    <name type="synonym">Drechslera tritici-repentis</name>
    <dbReference type="NCBI Taxonomy" id="426418"/>
    <lineage>
        <taxon>Eukaryota</taxon>
        <taxon>Fungi</taxon>
        <taxon>Dikarya</taxon>
        <taxon>Ascomycota</taxon>
        <taxon>Pezizomycotina</taxon>
        <taxon>Dothideomycetes</taxon>
        <taxon>Pleosporomycetidae</taxon>
        <taxon>Pleosporales</taxon>
        <taxon>Pleosporineae</taxon>
        <taxon>Pleosporaceae</taxon>
        <taxon>Pyrenophora</taxon>
    </lineage>
</organism>
<dbReference type="InParanoid" id="B2WQ25"/>
<dbReference type="AlphaFoldDB" id="B2WQ25"/>
<dbReference type="HOGENOM" id="CLU_3125707_0_0_1"/>
<name>B2WQ25_PYRTR</name>